<feature type="region of interest" description="Disordered" evidence="1">
    <location>
        <begin position="1"/>
        <end position="40"/>
    </location>
</feature>
<evidence type="ECO:0000256" key="1">
    <source>
        <dbReference type="SAM" id="MobiDB-lite"/>
    </source>
</evidence>
<feature type="compositionally biased region" description="Low complexity" evidence="1">
    <location>
        <begin position="1"/>
        <end position="20"/>
    </location>
</feature>
<proteinExistence type="predicted"/>
<accession>A0A6J4PJZ4</accession>
<dbReference type="EMBL" id="CADCUS010000357">
    <property type="protein sequence ID" value="CAA9418003.1"/>
    <property type="molecule type" value="Genomic_DNA"/>
</dbReference>
<reference evidence="2" key="1">
    <citation type="submission" date="2020-02" db="EMBL/GenBank/DDBJ databases">
        <authorList>
            <person name="Meier V. D."/>
        </authorList>
    </citation>
    <scope>NUCLEOTIDE SEQUENCE</scope>
    <source>
        <strain evidence="2">AVDCRST_MAG66</strain>
    </source>
</reference>
<name>A0A6J4PJZ4_9PSEU</name>
<evidence type="ECO:0000313" key="2">
    <source>
        <dbReference type="EMBL" id="CAA9418003.1"/>
    </source>
</evidence>
<organism evidence="2">
    <name type="scientific">uncultured Pseudonocardia sp</name>
    <dbReference type="NCBI Taxonomy" id="211455"/>
    <lineage>
        <taxon>Bacteria</taxon>
        <taxon>Bacillati</taxon>
        <taxon>Actinomycetota</taxon>
        <taxon>Actinomycetes</taxon>
        <taxon>Pseudonocardiales</taxon>
        <taxon>Pseudonocardiaceae</taxon>
        <taxon>Pseudonocardia</taxon>
        <taxon>environmental samples</taxon>
    </lineage>
</organism>
<dbReference type="AlphaFoldDB" id="A0A6J4PJZ4"/>
<feature type="non-terminal residue" evidence="2">
    <location>
        <position position="1"/>
    </location>
</feature>
<gene>
    <name evidence="2" type="ORF">AVDCRST_MAG66-2487</name>
</gene>
<protein>
    <submittedName>
        <fullName evidence="2">Uncharacterized protein</fullName>
    </submittedName>
</protein>
<sequence length="40" mass="4093">APPRSIRGTTSSRPRPSRSTNGAAAAPGHQWPVRAGGRAV</sequence>
<feature type="non-terminal residue" evidence="2">
    <location>
        <position position="40"/>
    </location>
</feature>